<organism evidence="1 2">
    <name type="scientific">Dreissena polymorpha</name>
    <name type="common">Zebra mussel</name>
    <name type="synonym">Mytilus polymorpha</name>
    <dbReference type="NCBI Taxonomy" id="45954"/>
    <lineage>
        <taxon>Eukaryota</taxon>
        <taxon>Metazoa</taxon>
        <taxon>Spiralia</taxon>
        <taxon>Lophotrochozoa</taxon>
        <taxon>Mollusca</taxon>
        <taxon>Bivalvia</taxon>
        <taxon>Autobranchia</taxon>
        <taxon>Heteroconchia</taxon>
        <taxon>Euheterodonta</taxon>
        <taxon>Imparidentia</taxon>
        <taxon>Neoheterodontei</taxon>
        <taxon>Myida</taxon>
        <taxon>Dreissenoidea</taxon>
        <taxon>Dreissenidae</taxon>
        <taxon>Dreissena</taxon>
    </lineage>
</organism>
<evidence type="ECO:0000313" key="2">
    <source>
        <dbReference type="Proteomes" id="UP000828390"/>
    </source>
</evidence>
<comment type="caution">
    <text evidence="1">The sequence shown here is derived from an EMBL/GenBank/DDBJ whole genome shotgun (WGS) entry which is preliminary data.</text>
</comment>
<dbReference type="EMBL" id="JAIWYP010000009">
    <property type="protein sequence ID" value="KAH3768974.1"/>
    <property type="molecule type" value="Genomic_DNA"/>
</dbReference>
<reference evidence="1" key="1">
    <citation type="journal article" date="2019" name="bioRxiv">
        <title>The Genome of the Zebra Mussel, Dreissena polymorpha: A Resource for Invasive Species Research.</title>
        <authorList>
            <person name="McCartney M.A."/>
            <person name="Auch B."/>
            <person name="Kono T."/>
            <person name="Mallez S."/>
            <person name="Zhang Y."/>
            <person name="Obille A."/>
            <person name="Becker A."/>
            <person name="Abrahante J.E."/>
            <person name="Garbe J."/>
            <person name="Badalamenti J.P."/>
            <person name="Herman A."/>
            <person name="Mangelson H."/>
            <person name="Liachko I."/>
            <person name="Sullivan S."/>
            <person name="Sone E.D."/>
            <person name="Koren S."/>
            <person name="Silverstein K.A.T."/>
            <person name="Beckman K.B."/>
            <person name="Gohl D.M."/>
        </authorList>
    </citation>
    <scope>NUCLEOTIDE SEQUENCE</scope>
    <source>
        <strain evidence="1">Duluth1</strain>
        <tissue evidence="1">Whole animal</tissue>
    </source>
</reference>
<accession>A0A9D4DZ19</accession>
<gene>
    <name evidence="1" type="ORF">DPMN_170195</name>
</gene>
<evidence type="ECO:0000313" key="1">
    <source>
        <dbReference type="EMBL" id="KAH3768974.1"/>
    </source>
</evidence>
<keyword evidence="2" id="KW-1185">Reference proteome</keyword>
<proteinExistence type="predicted"/>
<sequence length="141" mass="16487">MFTLKEPEFTARYYPGKVPIFCQHPWRDRKSRLKCILYSAPGYVIYRLLPTKHELYMSGRGTINTNCEENYMTARVNTDNPVKCQLQLPTKHELYMSGRGTINTNCEENYMTARDPKEAGSDDEEANLDEDEINKRFVLYS</sequence>
<protein>
    <submittedName>
        <fullName evidence="1">Uncharacterized protein</fullName>
    </submittedName>
</protein>
<dbReference type="Proteomes" id="UP000828390">
    <property type="component" value="Unassembled WGS sequence"/>
</dbReference>
<name>A0A9D4DZ19_DREPO</name>
<dbReference type="AlphaFoldDB" id="A0A9D4DZ19"/>
<reference evidence="1" key="2">
    <citation type="submission" date="2020-11" db="EMBL/GenBank/DDBJ databases">
        <authorList>
            <person name="McCartney M.A."/>
            <person name="Auch B."/>
            <person name="Kono T."/>
            <person name="Mallez S."/>
            <person name="Becker A."/>
            <person name="Gohl D.M."/>
            <person name="Silverstein K.A.T."/>
            <person name="Koren S."/>
            <person name="Bechman K.B."/>
            <person name="Herman A."/>
            <person name="Abrahante J.E."/>
            <person name="Garbe J."/>
        </authorList>
    </citation>
    <scope>NUCLEOTIDE SEQUENCE</scope>
    <source>
        <strain evidence="1">Duluth1</strain>
        <tissue evidence="1">Whole animal</tissue>
    </source>
</reference>